<dbReference type="PANTHER" id="PTHR39569">
    <property type="entry name" value="INORGANIC TRIPHOSPHATASE"/>
    <property type="match status" value="1"/>
</dbReference>
<dbReference type="EMBL" id="JACRWC010000068">
    <property type="protein sequence ID" value="MBC5999448.1"/>
    <property type="molecule type" value="Genomic_DNA"/>
</dbReference>
<dbReference type="GO" id="GO:0046872">
    <property type="term" value="F:metal ion binding"/>
    <property type="evidence" value="ECO:0007669"/>
    <property type="project" value="TreeGrafter"/>
</dbReference>
<name>A0A923NCD3_9FIRM</name>
<evidence type="ECO:0000313" key="3">
    <source>
        <dbReference type="Proteomes" id="UP000644115"/>
    </source>
</evidence>
<dbReference type="SMART" id="SM01118">
    <property type="entry name" value="CYTH"/>
    <property type="match status" value="1"/>
</dbReference>
<dbReference type="PANTHER" id="PTHR39569:SF1">
    <property type="entry name" value="INORGANIC TRIPHOSPHATASE"/>
    <property type="match status" value="1"/>
</dbReference>
<protein>
    <submittedName>
        <fullName evidence="2">CYTH domain-containing protein</fullName>
    </submittedName>
</protein>
<comment type="caution">
    <text evidence="2">The sequence shown here is derived from an EMBL/GenBank/DDBJ whole genome shotgun (WGS) entry which is preliminary data.</text>
</comment>
<dbReference type="GO" id="GO:0050355">
    <property type="term" value="F:inorganic triphosphate phosphatase activity"/>
    <property type="evidence" value="ECO:0007669"/>
    <property type="project" value="InterPro"/>
</dbReference>
<proteinExistence type="predicted"/>
<dbReference type="InterPro" id="IPR033469">
    <property type="entry name" value="CYTH-like_dom_sf"/>
</dbReference>
<dbReference type="InterPro" id="IPR039013">
    <property type="entry name" value="YgiF"/>
</dbReference>
<dbReference type="AlphaFoldDB" id="A0A923NCD3"/>
<dbReference type="PROSITE" id="PS51707">
    <property type="entry name" value="CYTH"/>
    <property type="match status" value="1"/>
</dbReference>
<dbReference type="Pfam" id="PF01928">
    <property type="entry name" value="CYTH"/>
    <property type="match status" value="1"/>
</dbReference>
<reference evidence="2" key="1">
    <citation type="submission" date="2020-08" db="EMBL/GenBank/DDBJ databases">
        <authorList>
            <person name="Liu C."/>
            <person name="Sun Q."/>
        </authorList>
    </citation>
    <scope>NUCLEOTIDE SEQUENCE</scope>
    <source>
        <strain evidence="2">BX16</strain>
    </source>
</reference>
<accession>A0A923NCD3</accession>
<keyword evidence="3" id="KW-1185">Reference proteome</keyword>
<dbReference type="SUPFAM" id="SSF55154">
    <property type="entry name" value="CYTH-like phosphatases"/>
    <property type="match status" value="1"/>
</dbReference>
<feature type="domain" description="CYTH" evidence="1">
    <location>
        <begin position="1"/>
        <end position="204"/>
    </location>
</feature>
<dbReference type="Gene3D" id="2.40.320.10">
    <property type="entry name" value="Hypothetical Protein Pfu-838710-001"/>
    <property type="match status" value="1"/>
</dbReference>
<organism evidence="2 3">
    <name type="scientific">Lentihominibacter faecis</name>
    <dbReference type="NCBI Taxonomy" id="2764712"/>
    <lineage>
        <taxon>Bacteria</taxon>
        <taxon>Bacillati</taxon>
        <taxon>Bacillota</taxon>
        <taxon>Clostridia</taxon>
        <taxon>Peptostreptococcales</taxon>
        <taxon>Anaerovoracaceae</taxon>
        <taxon>Lentihominibacter</taxon>
    </lineage>
</organism>
<dbReference type="InterPro" id="IPR023577">
    <property type="entry name" value="CYTH_domain"/>
</dbReference>
<gene>
    <name evidence="2" type="ORF">H8876_05490</name>
</gene>
<evidence type="ECO:0000313" key="2">
    <source>
        <dbReference type="EMBL" id="MBC5999448.1"/>
    </source>
</evidence>
<evidence type="ECO:0000259" key="1">
    <source>
        <dbReference type="PROSITE" id="PS51707"/>
    </source>
</evidence>
<dbReference type="RefSeq" id="WP_249286883.1">
    <property type="nucleotide sequence ID" value="NZ_JACRWC010000068.1"/>
</dbReference>
<dbReference type="Proteomes" id="UP000644115">
    <property type="component" value="Unassembled WGS sequence"/>
</dbReference>
<sequence length="226" mass="25861">MEIELKYKIPTEAVAADIWKDKIFSDMEEEDSREEVCLDARYYDTCHCDLSKKQIAYRIRKEGERWVAALKCNGTNEGALHKRIEISVPVIDGTPDPSVFSESEMGEELMEVLGDEKVECVLETRFHRKRFRIDTGTGIFELSVDKGVILTNYGKEPIFEVELELFSGETEELVELGEQLQEKYGLEVQELSKYARGIELIKKGKREAKEAAAAGREQAAQYHSER</sequence>